<protein>
    <recommendedName>
        <fullName evidence="1">Zinc finger CHCC-type domain-containing protein</fullName>
    </recommendedName>
</protein>
<sequence length="74" mass="8351">MRPSRPFKETPCPVKNLRLTLLTPHDLPLHCGGPNHETWNGHPRVFLPIADNGRIECPYCGSIYQLQGEAKGHH</sequence>
<feature type="domain" description="Zinc finger CHCC-type" evidence="1">
    <location>
        <begin position="31"/>
        <end position="63"/>
    </location>
</feature>
<dbReference type="STRING" id="1795827.A7P95_10000"/>
<gene>
    <name evidence="2" type="ORF">A7P95_10000</name>
</gene>
<dbReference type="AlphaFoldDB" id="A0A1A9RUB5"/>
<name>A0A1A9RUB5_9NEIS</name>
<evidence type="ECO:0000313" key="3">
    <source>
        <dbReference type="Proteomes" id="UP000077885"/>
    </source>
</evidence>
<accession>A0A1A9RUB5</accession>
<dbReference type="OrthoDB" id="9806844at2"/>
<dbReference type="Pfam" id="PF10276">
    <property type="entry name" value="zf-CHCC"/>
    <property type="match status" value="1"/>
</dbReference>
<dbReference type="EMBL" id="LXSL01000032">
    <property type="protein sequence ID" value="OAM26039.1"/>
    <property type="molecule type" value="Genomic_DNA"/>
</dbReference>
<dbReference type="Proteomes" id="UP000077885">
    <property type="component" value="Unassembled WGS sequence"/>
</dbReference>
<proteinExistence type="predicted"/>
<organism evidence="2 3">
    <name type="scientific">Eikenella longinqua</name>
    <dbReference type="NCBI Taxonomy" id="1795827"/>
    <lineage>
        <taxon>Bacteria</taxon>
        <taxon>Pseudomonadati</taxon>
        <taxon>Pseudomonadota</taxon>
        <taxon>Betaproteobacteria</taxon>
        <taxon>Neisseriales</taxon>
        <taxon>Neisseriaceae</taxon>
        <taxon>Eikenella</taxon>
    </lineage>
</organism>
<evidence type="ECO:0000313" key="2">
    <source>
        <dbReference type="EMBL" id="OAM26039.1"/>
    </source>
</evidence>
<dbReference type="Gene3D" id="2.60.260.40">
    <property type="entry name" value="q5lls5 like domains"/>
    <property type="match status" value="1"/>
</dbReference>
<dbReference type="InterPro" id="IPR019401">
    <property type="entry name" value="Znf_CHCC"/>
</dbReference>
<evidence type="ECO:0000259" key="1">
    <source>
        <dbReference type="Pfam" id="PF10276"/>
    </source>
</evidence>
<keyword evidence="3" id="KW-1185">Reference proteome</keyword>
<comment type="caution">
    <text evidence="2">The sequence shown here is derived from an EMBL/GenBank/DDBJ whole genome shotgun (WGS) entry which is preliminary data.</text>
</comment>
<reference evidence="3" key="1">
    <citation type="submission" date="2016-05" db="EMBL/GenBank/DDBJ databases">
        <title>Draft genome of Corynebacterium afermentans subsp. afermentans LCDC 88199T.</title>
        <authorList>
            <person name="Bernier A.-M."/>
            <person name="Bernard K."/>
        </authorList>
    </citation>
    <scope>NUCLEOTIDE SEQUENCE [LARGE SCALE GENOMIC DNA]</scope>
    <source>
        <strain evidence="3">NML02-A-017</strain>
    </source>
</reference>